<dbReference type="InterPro" id="IPR017871">
    <property type="entry name" value="ABC_transporter-like_CS"/>
</dbReference>
<keyword evidence="2" id="KW-0813">Transport</keyword>
<dbReference type="Proteomes" id="UP001500621">
    <property type="component" value="Unassembled WGS sequence"/>
</dbReference>
<dbReference type="InterPro" id="IPR003439">
    <property type="entry name" value="ABC_transporter-like_ATP-bd"/>
</dbReference>
<dbReference type="PANTHER" id="PTHR42734">
    <property type="entry name" value="METAL TRANSPORT SYSTEM ATP-BINDING PROTEIN TM_0124-RELATED"/>
    <property type="match status" value="1"/>
</dbReference>
<evidence type="ECO:0000256" key="3">
    <source>
        <dbReference type="ARBA" id="ARBA00022741"/>
    </source>
</evidence>
<dbReference type="EMBL" id="BAABIM010000005">
    <property type="protein sequence ID" value="GAA4698664.1"/>
    <property type="molecule type" value="Genomic_DNA"/>
</dbReference>
<dbReference type="GO" id="GO:0005524">
    <property type="term" value="F:ATP binding"/>
    <property type="evidence" value="ECO:0007669"/>
    <property type="project" value="UniProtKB-KW"/>
</dbReference>
<protein>
    <submittedName>
        <fullName evidence="6">Zinc ABC transporter ATP-binding protein AztA</fullName>
    </submittedName>
</protein>
<evidence type="ECO:0000256" key="4">
    <source>
        <dbReference type="ARBA" id="ARBA00022840"/>
    </source>
</evidence>
<feature type="domain" description="ABC transporter" evidence="5">
    <location>
        <begin position="1"/>
        <end position="199"/>
    </location>
</feature>
<accession>A0ABP8X163</accession>
<evidence type="ECO:0000313" key="6">
    <source>
        <dbReference type="EMBL" id="GAA4698664.1"/>
    </source>
</evidence>
<dbReference type="InterPro" id="IPR003593">
    <property type="entry name" value="AAA+_ATPase"/>
</dbReference>
<dbReference type="SUPFAM" id="SSF52540">
    <property type="entry name" value="P-loop containing nucleoside triphosphate hydrolases"/>
    <property type="match status" value="1"/>
</dbReference>
<keyword evidence="4 6" id="KW-0067">ATP-binding</keyword>
<keyword evidence="7" id="KW-1185">Reference proteome</keyword>
<gene>
    <name evidence="6" type="primary">aztA</name>
    <name evidence="6" type="ORF">GCM10023226_41570</name>
</gene>
<comment type="similarity">
    <text evidence="1">Belongs to the ABC transporter superfamily.</text>
</comment>
<dbReference type="PROSITE" id="PS50893">
    <property type="entry name" value="ABC_TRANSPORTER_2"/>
    <property type="match status" value="1"/>
</dbReference>
<evidence type="ECO:0000256" key="1">
    <source>
        <dbReference type="ARBA" id="ARBA00005417"/>
    </source>
</evidence>
<dbReference type="InterPro" id="IPR047748">
    <property type="entry name" value="AztA-like"/>
</dbReference>
<comment type="caution">
    <text evidence="6">The sequence shown here is derived from an EMBL/GenBank/DDBJ whole genome shotgun (WGS) entry which is preliminary data.</text>
</comment>
<dbReference type="InterPro" id="IPR027417">
    <property type="entry name" value="P-loop_NTPase"/>
</dbReference>
<sequence length="200" mass="21251">MLARHVCFAHGAQDVLHDVSASVPQGAVTAVVGPNGAGKSTLVEILAGVREPRSGTVERRGRVALVVQRPSVPDTLPVTVADVVAMGTWPRRRPRAEVRRAVAETVARVGLAGFERRPFAELSGGERQRALLAQGLVQRADVLLLDEPAAGLDAVSRDTTRRLLAEEARRGVAVACVTHDDESLRAADRVIRLDGGRVVG</sequence>
<dbReference type="PROSITE" id="PS00211">
    <property type="entry name" value="ABC_TRANSPORTER_1"/>
    <property type="match status" value="1"/>
</dbReference>
<dbReference type="InterPro" id="IPR050153">
    <property type="entry name" value="Metal_Ion_Import_ABC"/>
</dbReference>
<name>A0ABP8X163_9ACTN</name>
<dbReference type="SMART" id="SM00382">
    <property type="entry name" value="AAA"/>
    <property type="match status" value="1"/>
</dbReference>
<dbReference type="NCBIfam" id="NF040873">
    <property type="entry name" value="AztA"/>
    <property type="match status" value="1"/>
</dbReference>
<keyword evidence="3" id="KW-0547">Nucleotide-binding</keyword>
<reference evidence="7" key="1">
    <citation type="journal article" date="2019" name="Int. J. Syst. Evol. Microbiol.">
        <title>The Global Catalogue of Microorganisms (GCM) 10K type strain sequencing project: providing services to taxonomists for standard genome sequencing and annotation.</title>
        <authorList>
            <consortium name="The Broad Institute Genomics Platform"/>
            <consortium name="The Broad Institute Genome Sequencing Center for Infectious Disease"/>
            <person name="Wu L."/>
            <person name="Ma J."/>
        </authorList>
    </citation>
    <scope>NUCLEOTIDE SEQUENCE [LARGE SCALE GENOMIC DNA]</scope>
    <source>
        <strain evidence="7">JCM 18127</strain>
    </source>
</reference>
<dbReference type="Gene3D" id="3.40.50.300">
    <property type="entry name" value="P-loop containing nucleotide triphosphate hydrolases"/>
    <property type="match status" value="1"/>
</dbReference>
<evidence type="ECO:0000313" key="7">
    <source>
        <dbReference type="Proteomes" id="UP001500621"/>
    </source>
</evidence>
<evidence type="ECO:0000259" key="5">
    <source>
        <dbReference type="PROSITE" id="PS50893"/>
    </source>
</evidence>
<dbReference type="PANTHER" id="PTHR42734:SF5">
    <property type="entry name" value="IRON TRANSPORT SYSTEM ATP-BINDING PROTEIN HI_0361-RELATED"/>
    <property type="match status" value="1"/>
</dbReference>
<proteinExistence type="inferred from homology"/>
<organism evidence="6 7">
    <name type="scientific">Nocardioides nanhaiensis</name>
    <dbReference type="NCBI Taxonomy" id="1476871"/>
    <lineage>
        <taxon>Bacteria</taxon>
        <taxon>Bacillati</taxon>
        <taxon>Actinomycetota</taxon>
        <taxon>Actinomycetes</taxon>
        <taxon>Propionibacteriales</taxon>
        <taxon>Nocardioidaceae</taxon>
        <taxon>Nocardioides</taxon>
    </lineage>
</organism>
<evidence type="ECO:0000256" key="2">
    <source>
        <dbReference type="ARBA" id="ARBA00022448"/>
    </source>
</evidence>
<dbReference type="Pfam" id="PF00005">
    <property type="entry name" value="ABC_tran"/>
    <property type="match status" value="1"/>
</dbReference>